<keyword evidence="2 7" id="KW-0813">Transport</keyword>
<evidence type="ECO:0000256" key="2">
    <source>
        <dbReference type="ARBA" id="ARBA00022448"/>
    </source>
</evidence>
<dbReference type="EMBL" id="JACGWV010000003">
    <property type="protein sequence ID" value="MBA8810901.1"/>
    <property type="molecule type" value="Genomic_DNA"/>
</dbReference>
<keyword evidence="5 7" id="KW-1133">Transmembrane helix</keyword>
<dbReference type="GO" id="GO:0005886">
    <property type="term" value="C:plasma membrane"/>
    <property type="evidence" value="ECO:0007669"/>
    <property type="project" value="UniProtKB-SubCell"/>
</dbReference>
<keyword evidence="9" id="KW-0762">Sugar transport</keyword>
<protein>
    <submittedName>
        <fullName evidence="9">Multiple sugar transport system permease protein</fullName>
    </submittedName>
</protein>
<proteinExistence type="inferred from homology"/>
<name>A0A7W3JDN6_9MICO</name>
<evidence type="ECO:0000256" key="6">
    <source>
        <dbReference type="ARBA" id="ARBA00023136"/>
    </source>
</evidence>
<dbReference type="AlphaFoldDB" id="A0A7W3JDN6"/>
<evidence type="ECO:0000256" key="4">
    <source>
        <dbReference type="ARBA" id="ARBA00022692"/>
    </source>
</evidence>
<dbReference type="PANTHER" id="PTHR32243">
    <property type="entry name" value="MALTOSE TRANSPORT SYSTEM PERMEASE-RELATED"/>
    <property type="match status" value="1"/>
</dbReference>
<dbReference type="SUPFAM" id="SSF161098">
    <property type="entry name" value="MetI-like"/>
    <property type="match status" value="1"/>
</dbReference>
<gene>
    <name evidence="9" type="ORF">FHX71_004908</name>
</gene>
<feature type="transmembrane region" description="Helical" evidence="7">
    <location>
        <begin position="250"/>
        <end position="272"/>
    </location>
</feature>
<dbReference type="Pfam" id="PF00528">
    <property type="entry name" value="BPD_transp_1"/>
    <property type="match status" value="1"/>
</dbReference>
<reference evidence="9 10" key="1">
    <citation type="submission" date="2020-07" db="EMBL/GenBank/DDBJ databases">
        <title>Sequencing the genomes of 1000 actinobacteria strains.</title>
        <authorList>
            <person name="Klenk H.-P."/>
        </authorList>
    </citation>
    <scope>NUCLEOTIDE SEQUENCE [LARGE SCALE GENOMIC DNA]</scope>
    <source>
        <strain evidence="9 10">DSM 44121</strain>
    </source>
</reference>
<dbReference type="InterPro" id="IPR000515">
    <property type="entry name" value="MetI-like"/>
</dbReference>
<evidence type="ECO:0000256" key="5">
    <source>
        <dbReference type="ARBA" id="ARBA00022989"/>
    </source>
</evidence>
<feature type="transmembrane region" description="Helical" evidence="7">
    <location>
        <begin position="119"/>
        <end position="143"/>
    </location>
</feature>
<evidence type="ECO:0000313" key="10">
    <source>
        <dbReference type="Proteomes" id="UP000540568"/>
    </source>
</evidence>
<feature type="domain" description="ABC transmembrane type-1" evidence="8">
    <location>
        <begin position="81"/>
        <end position="273"/>
    </location>
</feature>
<sequence length="288" mass="31091">MSTVSVQSRVLRVLRVVVIVALVAATVLPFVYMLSLSFVRIDDLLRDPLRVLPQLDRITTETYRAVLASEEDGGYGFGRFMRNSAVVAVAASALTVALVVPASYALTRLRFAGRSQVSWLFLAVYLFPTIIIAVPVFVGFQVLGLGSSLVGLVIAYIALTVPVSVHMLRNYLAGIPESIDEAAVIDGASRFQIMTRITVPLAMPTIMSTALYSFMIAWNEFLFALLFLSAKQDLWTVSLGLTRLADGQEVSKTVLMAGSVLLTVPIVILYGVAERALTEGLTAGADKG</sequence>
<keyword evidence="3" id="KW-1003">Cell membrane</keyword>
<feature type="transmembrane region" description="Helical" evidence="7">
    <location>
        <begin position="12"/>
        <end position="34"/>
    </location>
</feature>
<dbReference type="InterPro" id="IPR050901">
    <property type="entry name" value="BP-dep_ABC_trans_perm"/>
</dbReference>
<evidence type="ECO:0000256" key="3">
    <source>
        <dbReference type="ARBA" id="ARBA00022475"/>
    </source>
</evidence>
<dbReference type="CDD" id="cd06261">
    <property type="entry name" value="TM_PBP2"/>
    <property type="match status" value="1"/>
</dbReference>
<comment type="caution">
    <text evidence="9">The sequence shown here is derived from an EMBL/GenBank/DDBJ whole genome shotgun (WGS) entry which is preliminary data.</text>
</comment>
<dbReference type="PROSITE" id="PS50928">
    <property type="entry name" value="ABC_TM1"/>
    <property type="match status" value="1"/>
</dbReference>
<evidence type="ECO:0000313" key="9">
    <source>
        <dbReference type="EMBL" id="MBA8810901.1"/>
    </source>
</evidence>
<evidence type="ECO:0000256" key="7">
    <source>
        <dbReference type="RuleBase" id="RU363032"/>
    </source>
</evidence>
<dbReference type="InterPro" id="IPR035906">
    <property type="entry name" value="MetI-like_sf"/>
</dbReference>
<evidence type="ECO:0000256" key="1">
    <source>
        <dbReference type="ARBA" id="ARBA00004651"/>
    </source>
</evidence>
<dbReference type="PANTHER" id="PTHR32243:SF18">
    <property type="entry name" value="INNER MEMBRANE ABC TRANSPORTER PERMEASE PROTEIN YCJP"/>
    <property type="match status" value="1"/>
</dbReference>
<accession>A0A7W3JDN6</accession>
<keyword evidence="10" id="KW-1185">Reference proteome</keyword>
<feature type="transmembrane region" description="Helical" evidence="7">
    <location>
        <begin position="149"/>
        <end position="168"/>
    </location>
</feature>
<feature type="transmembrane region" description="Helical" evidence="7">
    <location>
        <begin position="85"/>
        <end position="107"/>
    </location>
</feature>
<dbReference type="Gene3D" id="1.10.3720.10">
    <property type="entry name" value="MetI-like"/>
    <property type="match status" value="1"/>
</dbReference>
<organism evidence="9 10">
    <name type="scientific">Promicromonospora sukumoe</name>
    <dbReference type="NCBI Taxonomy" id="88382"/>
    <lineage>
        <taxon>Bacteria</taxon>
        <taxon>Bacillati</taxon>
        <taxon>Actinomycetota</taxon>
        <taxon>Actinomycetes</taxon>
        <taxon>Micrococcales</taxon>
        <taxon>Promicromonosporaceae</taxon>
        <taxon>Promicromonospora</taxon>
    </lineage>
</organism>
<keyword evidence="6 7" id="KW-0472">Membrane</keyword>
<comment type="subcellular location">
    <subcellularLocation>
        <location evidence="1 7">Cell membrane</location>
        <topology evidence="1 7">Multi-pass membrane protein</topology>
    </subcellularLocation>
</comment>
<evidence type="ECO:0000259" key="8">
    <source>
        <dbReference type="PROSITE" id="PS50928"/>
    </source>
</evidence>
<dbReference type="GO" id="GO:0055085">
    <property type="term" value="P:transmembrane transport"/>
    <property type="evidence" value="ECO:0007669"/>
    <property type="project" value="InterPro"/>
</dbReference>
<comment type="similarity">
    <text evidence="7">Belongs to the binding-protein-dependent transport system permease family.</text>
</comment>
<dbReference type="RefSeq" id="WP_182620114.1">
    <property type="nucleotide sequence ID" value="NZ_BAAATF010000009.1"/>
</dbReference>
<dbReference type="Proteomes" id="UP000540568">
    <property type="component" value="Unassembled WGS sequence"/>
</dbReference>
<keyword evidence="4 7" id="KW-0812">Transmembrane</keyword>